<sequence length="109" mass="12090">MAAGSSADLALQDVLDRLVSFYRPEAVYLFGSRARCDGHADSDYDLLVVVPDETPAERLSLIAAYRTVRPAHVAADVFPCRRSVFDRRKGEVGTLPFAAWTEGRRIYGQ</sequence>
<dbReference type="Gene3D" id="3.30.460.10">
    <property type="entry name" value="Beta Polymerase, domain 2"/>
    <property type="match status" value="1"/>
</dbReference>
<dbReference type="STRING" id="1437059.A6A05_03060"/>
<name>A0A178MJX5_9PROT</name>
<dbReference type="AlphaFoldDB" id="A0A178MJX5"/>
<dbReference type="Pfam" id="PF18765">
    <property type="entry name" value="Polbeta"/>
    <property type="match status" value="1"/>
</dbReference>
<dbReference type="EMBL" id="LWQU01000152">
    <property type="protein sequence ID" value="OAN48980.1"/>
    <property type="molecule type" value="Genomic_DNA"/>
</dbReference>
<protein>
    <recommendedName>
        <fullName evidence="1">Polymerase beta nucleotidyltransferase domain-containing protein</fullName>
    </recommendedName>
</protein>
<dbReference type="Proteomes" id="UP000078543">
    <property type="component" value="Unassembled WGS sequence"/>
</dbReference>
<proteinExistence type="predicted"/>
<dbReference type="InterPro" id="IPR041633">
    <property type="entry name" value="Polbeta"/>
</dbReference>
<dbReference type="OrthoDB" id="559450at2"/>
<organism evidence="2 3">
    <name type="scientific">Magnetospirillum moscoviense</name>
    <dbReference type="NCBI Taxonomy" id="1437059"/>
    <lineage>
        <taxon>Bacteria</taxon>
        <taxon>Pseudomonadati</taxon>
        <taxon>Pseudomonadota</taxon>
        <taxon>Alphaproteobacteria</taxon>
        <taxon>Rhodospirillales</taxon>
        <taxon>Rhodospirillaceae</taxon>
        <taxon>Magnetospirillum</taxon>
    </lineage>
</organism>
<dbReference type="SUPFAM" id="SSF81301">
    <property type="entry name" value="Nucleotidyltransferase"/>
    <property type="match status" value="1"/>
</dbReference>
<feature type="domain" description="Polymerase beta nucleotidyltransferase" evidence="1">
    <location>
        <begin position="23"/>
        <end position="64"/>
    </location>
</feature>
<keyword evidence="3" id="KW-1185">Reference proteome</keyword>
<accession>A0A178MJX5</accession>
<reference evidence="2 3" key="1">
    <citation type="submission" date="2016-04" db="EMBL/GenBank/DDBJ databases">
        <title>Draft genome sequence of freshwater magnetotactic bacteria Magnetospirillum marisnigri SP-1 and Magnetospirillum moscoviense BB-1.</title>
        <authorList>
            <person name="Koziaeva V."/>
            <person name="Dziuba M.V."/>
            <person name="Ivanov T.M."/>
            <person name="Kuznetsov B."/>
            <person name="Grouzdev D.S."/>
        </authorList>
    </citation>
    <scope>NUCLEOTIDE SEQUENCE [LARGE SCALE GENOMIC DNA]</scope>
    <source>
        <strain evidence="2 3">BB-1</strain>
    </source>
</reference>
<comment type="caution">
    <text evidence="2">The sequence shown here is derived from an EMBL/GenBank/DDBJ whole genome shotgun (WGS) entry which is preliminary data.</text>
</comment>
<dbReference type="InterPro" id="IPR043519">
    <property type="entry name" value="NT_sf"/>
</dbReference>
<gene>
    <name evidence="2" type="ORF">A6A05_03060</name>
</gene>
<evidence type="ECO:0000313" key="2">
    <source>
        <dbReference type="EMBL" id="OAN48980.1"/>
    </source>
</evidence>
<dbReference type="CDD" id="cd05403">
    <property type="entry name" value="NT_KNTase_like"/>
    <property type="match status" value="1"/>
</dbReference>
<evidence type="ECO:0000313" key="3">
    <source>
        <dbReference type="Proteomes" id="UP000078543"/>
    </source>
</evidence>
<evidence type="ECO:0000259" key="1">
    <source>
        <dbReference type="Pfam" id="PF18765"/>
    </source>
</evidence>